<protein>
    <recommendedName>
        <fullName evidence="1">Heterokaryon incompatibility domain-containing protein</fullName>
    </recommendedName>
</protein>
<dbReference type="OrthoDB" id="4161196at2759"/>
<dbReference type="EMBL" id="ML994722">
    <property type="protein sequence ID" value="KAF2175868.1"/>
    <property type="molecule type" value="Genomic_DNA"/>
</dbReference>
<gene>
    <name evidence="2" type="ORF">K469DRAFT_723786</name>
</gene>
<proteinExistence type="predicted"/>
<reference evidence="2" key="1">
    <citation type="journal article" date="2020" name="Stud. Mycol.">
        <title>101 Dothideomycetes genomes: a test case for predicting lifestyles and emergence of pathogens.</title>
        <authorList>
            <person name="Haridas S."/>
            <person name="Albert R."/>
            <person name="Binder M."/>
            <person name="Bloem J."/>
            <person name="Labutti K."/>
            <person name="Salamov A."/>
            <person name="Andreopoulos B."/>
            <person name="Baker S."/>
            <person name="Barry K."/>
            <person name="Bills G."/>
            <person name="Bluhm B."/>
            <person name="Cannon C."/>
            <person name="Castanera R."/>
            <person name="Culley D."/>
            <person name="Daum C."/>
            <person name="Ezra D."/>
            <person name="Gonzalez J."/>
            <person name="Henrissat B."/>
            <person name="Kuo A."/>
            <person name="Liang C."/>
            <person name="Lipzen A."/>
            <person name="Lutzoni F."/>
            <person name="Magnuson J."/>
            <person name="Mondo S."/>
            <person name="Nolan M."/>
            <person name="Ohm R."/>
            <person name="Pangilinan J."/>
            <person name="Park H.-J."/>
            <person name="Ramirez L."/>
            <person name="Alfaro M."/>
            <person name="Sun H."/>
            <person name="Tritt A."/>
            <person name="Yoshinaga Y."/>
            <person name="Zwiers L.-H."/>
            <person name="Turgeon B."/>
            <person name="Goodwin S."/>
            <person name="Spatafora J."/>
            <person name="Crous P."/>
            <person name="Grigoriev I."/>
        </authorList>
    </citation>
    <scope>NUCLEOTIDE SEQUENCE</scope>
    <source>
        <strain evidence="2">CBS 207.26</strain>
    </source>
</reference>
<accession>A0A6A6DBJ4</accession>
<sequence>MPKMVAFLPTRLLYVGNTNDSDSLRLDLTTGIDRVKYIALSHRWGALSDNEKEEFCTTKDNIDERLSGFTGDDGKDWESESRCMESVFSLAYCTIAATSARDMKDGFLDRKVNIEYLFVRDTSGRRFYICAGTDDFEVDVDKAELNTRAWVMQERALSRRTIHFSANQMYCSLRKNFFTLDSKFPERLVGSGDIRTVEFIYSLSEDYSKRHLSKSTDRAVAISGLQDRIAGALRLPSWSWMAYTGGVQFMKVPFDVEWIDNLRFDDERKLALIADVGKFRKCTIEPDKRCHAILDFGGVKRGWVQYDVEEIVDLRKVQCVVIARYWENRSLVKKYSILVVRPTGVDGEYDRVGSGMIHSDCMVREALNMRIV</sequence>
<keyword evidence="3" id="KW-1185">Reference proteome</keyword>
<name>A0A6A6DBJ4_9PEZI</name>
<dbReference type="Pfam" id="PF06985">
    <property type="entry name" value="HET"/>
    <property type="match status" value="1"/>
</dbReference>
<evidence type="ECO:0000259" key="1">
    <source>
        <dbReference type="Pfam" id="PF06985"/>
    </source>
</evidence>
<dbReference type="PANTHER" id="PTHR33112">
    <property type="entry name" value="DOMAIN PROTEIN, PUTATIVE-RELATED"/>
    <property type="match status" value="1"/>
</dbReference>
<dbReference type="PANTHER" id="PTHR33112:SF10">
    <property type="entry name" value="TOL"/>
    <property type="match status" value="1"/>
</dbReference>
<dbReference type="AlphaFoldDB" id="A0A6A6DBJ4"/>
<feature type="domain" description="Heterokaryon incompatibility" evidence="1">
    <location>
        <begin position="72"/>
        <end position="154"/>
    </location>
</feature>
<evidence type="ECO:0000313" key="2">
    <source>
        <dbReference type="EMBL" id="KAF2175868.1"/>
    </source>
</evidence>
<dbReference type="Proteomes" id="UP000800200">
    <property type="component" value="Unassembled WGS sequence"/>
</dbReference>
<evidence type="ECO:0000313" key="3">
    <source>
        <dbReference type="Proteomes" id="UP000800200"/>
    </source>
</evidence>
<organism evidence="2 3">
    <name type="scientific">Zopfia rhizophila CBS 207.26</name>
    <dbReference type="NCBI Taxonomy" id="1314779"/>
    <lineage>
        <taxon>Eukaryota</taxon>
        <taxon>Fungi</taxon>
        <taxon>Dikarya</taxon>
        <taxon>Ascomycota</taxon>
        <taxon>Pezizomycotina</taxon>
        <taxon>Dothideomycetes</taxon>
        <taxon>Dothideomycetes incertae sedis</taxon>
        <taxon>Zopfiaceae</taxon>
        <taxon>Zopfia</taxon>
    </lineage>
</organism>
<dbReference type="InterPro" id="IPR010730">
    <property type="entry name" value="HET"/>
</dbReference>